<keyword evidence="2" id="KW-0597">Phosphoprotein</keyword>
<dbReference type="InterPro" id="IPR051947">
    <property type="entry name" value="Sentrin-specific_protease"/>
</dbReference>
<dbReference type="Gene3D" id="3.40.395.10">
    <property type="entry name" value="Adenoviral Proteinase, Chain A"/>
    <property type="match status" value="1"/>
</dbReference>
<dbReference type="GO" id="GO:0005634">
    <property type="term" value="C:nucleus"/>
    <property type="evidence" value="ECO:0007669"/>
    <property type="project" value="TreeGrafter"/>
</dbReference>
<sequence length="578" mass="65570">MDRPETPESTYEQIAMPDFHSHITRLYTQSSSMMELRLSSLHMGGVSAISNENMTITTEKIIISLKDSSAKVFISMVGVRKYSVWEGTLLKGCELVKDDDILPPSLLLLWLYDSQARQLHKDLSVIEPETFPDEGNTCVVLCLAEPVAGIESAILASLMDLVALHQGSPELLSPLTHSDSLNLLQSSQETHLLKLLTSKSDVQTSNAAQATVSAIMDADVQLKPVYTLCHRRSQGSYSVSMEPGLGSEWTPYCHHGPTRRLIQFPPPPSKGALSVTTEDLECLDSGEFLNDVIIDFYLKYLLVQKAPPSSVERSHVFSSFFYKQLTRRDNANEDSTSTPAQVRRHQRVRTWTRHVDIFDKDFLFVPVNQESHWYLVVICFPGLEEPQCVNREGFGEEGLNETEIQSANRSNSDEDKDADESHKKGSNSHEPVSCTESTCKRQTICKRPCILVMDSLKLSLHERIFKLLREYLQVEWEAKRGGYRDFSIENMEGSHCKVPLQDNSSDCGLYLLQYAESFLQDPVVHFDLPLRLESWFPRQKVRGKREDIRDLILHLYRFQQGSLGNEALIDRVDNRNVI</sequence>
<keyword evidence="5" id="KW-0378">Hydrolase</keyword>
<dbReference type="GO" id="GO:0016926">
    <property type="term" value="P:protein desumoylation"/>
    <property type="evidence" value="ECO:0007669"/>
    <property type="project" value="TreeGrafter"/>
</dbReference>
<protein>
    <submittedName>
        <fullName evidence="8">Sentrin-specific protease 7</fullName>
    </submittedName>
</protein>
<keyword evidence="4" id="KW-0833">Ubl conjugation pathway</keyword>
<dbReference type="AlphaFoldDB" id="A0A5A9NZM7"/>
<evidence type="ECO:0000256" key="3">
    <source>
        <dbReference type="ARBA" id="ARBA00022670"/>
    </source>
</evidence>
<comment type="caution">
    <text evidence="8">The sequence shown here is derived from an EMBL/GenBank/DDBJ whole genome shotgun (WGS) entry which is preliminary data.</text>
</comment>
<evidence type="ECO:0000256" key="5">
    <source>
        <dbReference type="ARBA" id="ARBA00022801"/>
    </source>
</evidence>
<evidence type="ECO:0000313" key="9">
    <source>
        <dbReference type="Proteomes" id="UP000324632"/>
    </source>
</evidence>
<evidence type="ECO:0000256" key="1">
    <source>
        <dbReference type="ARBA" id="ARBA00005234"/>
    </source>
</evidence>
<reference evidence="8 9" key="1">
    <citation type="journal article" date="2019" name="Mol. Ecol. Resour.">
        <title>Chromosome-level genome assembly of Triplophysa tibetana, a fish adapted to the harsh high-altitude environment of the Tibetan Plateau.</title>
        <authorList>
            <person name="Yang X."/>
            <person name="Liu H."/>
            <person name="Ma Z."/>
            <person name="Zou Y."/>
            <person name="Zou M."/>
            <person name="Mao Y."/>
            <person name="Li X."/>
            <person name="Wang H."/>
            <person name="Chen T."/>
            <person name="Wang W."/>
            <person name="Yang R."/>
        </authorList>
    </citation>
    <scope>NUCLEOTIDE SEQUENCE [LARGE SCALE GENOMIC DNA]</scope>
    <source>
        <strain evidence="8">TTIB1903HZAU</strain>
        <tissue evidence="8">Muscle</tissue>
    </source>
</reference>
<dbReference type="InterPro" id="IPR038765">
    <property type="entry name" value="Papain-like_cys_pep_sf"/>
</dbReference>
<dbReference type="Proteomes" id="UP000324632">
    <property type="component" value="Chromosome 10"/>
</dbReference>
<keyword evidence="3 8" id="KW-0645">Protease</keyword>
<keyword evidence="9" id="KW-1185">Reference proteome</keyword>
<accession>A0A5A9NZM7</accession>
<dbReference type="InterPro" id="IPR003653">
    <property type="entry name" value="Peptidase_C48_C"/>
</dbReference>
<gene>
    <name evidence="8" type="ORF">E1301_Tti008543</name>
</gene>
<name>A0A5A9NZM7_9TELE</name>
<evidence type="ECO:0000313" key="8">
    <source>
        <dbReference type="EMBL" id="KAA0715704.1"/>
    </source>
</evidence>
<feature type="domain" description="Ubiquitin-like protease family profile" evidence="7">
    <location>
        <begin position="273"/>
        <end position="518"/>
    </location>
</feature>
<dbReference type="SUPFAM" id="SSF54001">
    <property type="entry name" value="Cysteine proteinases"/>
    <property type="match status" value="1"/>
</dbReference>
<feature type="region of interest" description="Disordered" evidence="6">
    <location>
        <begin position="399"/>
        <end position="434"/>
    </location>
</feature>
<evidence type="ECO:0000259" key="7">
    <source>
        <dbReference type="PROSITE" id="PS50600"/>
    </source>
</evidence>
<evidence type="ECO:0000256" key="4">
    <source>
        <dbReference type="ARBA" id="ARBA00022786"/>
    </source>
</evidence>
<proteinExistence type="inferred from homology"/>
<organism evidence="8 9">
    <name type="scientific">Triplophysa tibetana</name>
    <dbReference type="NCBI Taxonomy" id="1572043"/>
    <lineage>
        <taxon>Eukaryota</taxon>
        <taxon>Metazoa</taxon>
        <taxon>Chordata</taxon>
        <taxon>Craniata</taxon>
        <taxon>Vertebrata</taxon>
        <taxon>Euteleostomi</taxon>
        <taxon>Actinopterygii</taxon>
        <taxon>Neopterygii</taxon>
        <taxon>Teleostei</taxon>
        <taxon>Ostariophysi</taxon>
        <taxon>Cypriniformes</taxon>
        <taxon>Nemacheilidae</taxon>
        <taxon>Triplophysa</taxon>
    </lineage>
</organism>
<dbReference type="GO" id="GO:0070139">
    <property type="term" value="F:SUMO-specific endopeptidase activity"/>
    <property type="evidence" value="ECO:0007669"/>
    <property type="project" value="TreeGrafter"/>
</dbReference>
<dbReference type="GO" id="GO:0006508">
    <property type="term" value="P:proteolysis"/>
    <property type="evidence" value="ECO:0007669"/>
    <property type="project" value="UniProtKB-KW"/>
</dbReference>
<dbReference type="PROSITE" id="PS50600">
    <property type="entry name" value="ULP_PROTEASE"/>
    <property type="match status" value="1"/>
</dbReference>
<dbReference type="PANTHER" id="PTHR46896:SF2">
    <property type="entry name" value="SENTRIN-SPECIFIC PROTEASE 7"/>
    <property type="match status" value="1"/>
</dbReference>
<dbReference type="PANTHER" id="PTHR46896">
    <property type="entry name" value="SENTRIN-SPECIFIC PROTEASE"/>
    <property type="match status" value="1"/>
</dbReference>
<dbReference type="Pfam" id="PF02902">
    <property type="entry name" value="Peptidase_C48"/>
    <property type="match status" value="1"/>
</dbReference>
<comment type="similarity">
    <text evidence="1">Belongs to the peptidase C48 family.</text>
</comment>
<evidence type="ECO:0000256" key="6">
    <source>
        <dbReference type="SAM" id="MobiDB-lite"/>
    </source>
</evidence>
<dbReference type="GO" id="GO:0005737">
    <property type="term" value="C:cytoplasm"/>
    <property type="evidence" value="ECO:0007669"/>
    <property type="project" value="TreeGrafter"/>
</dbReference>
<dbReference type="EMBL" id="SOYY01000010">
    <property type="protein sequence ID" value="KAA0715704.1"/>
    <property type="molecule type" value="Genomic_DNA"/>
</dbReference>
<evidence type="ECO:0000256" key="2">
    <source>
        <dbReference type="ARBA" id="ARBA00022553"/>
    </source>
</evidence>